<comment type="catalytic activity">
    <reaction evidence="9">
        <text>ATP + H2O = ADP + phosphate + H(+)</text>
        <dbReference type="Rhea" id="RHEA:13065"/>
        <dbReference type="ChEBI" id="CHEBI:15377"/>
        <dbReference type="ChEBI" id="CHEBI:15378"/>
        <dbReference type="ChEBI" id="CHEBI:30616"/>
        <dbReference type="ChEBI" id="CHEBI:43474"/>
        <dbReference type="ChEBI" id="CHEBI:456216"/>
        <dbReference type="EC" id="3.6.4.13"/>
    </reaction>
</comment>
<feature type="domain" description="Helicase ATP-binding" evidence="14">
    <location>
        <begin position="36"/>
        <end position="208"/>
    </location>
</feature>
<dbReference type="InterPro" id="IPR005580">
    <property type="entry name" value="DbpA/CsdA_RNA-bd_dom"/>
</dbReference>
<dbReference type="InterPro" id="IPR000629">
    <property type="entry name" value="RNA-helicase_DEAD-box_CS"/>
</dbReference>
<dbReference type="CDD" id="cd00268">
    <property type="entry name" value="DEADc"/>
    <property type="match status" value="1"/>
</dbReference>
<dbReference type="EC" id="3.6.4.13" evidence="1"/>
<dbReference type="PROSITE" id="PS51194">
    <property type="entry name" value="HELICASE_CTER"/>
    <property type="match status" value="1"/>
</dbReference>
<dbReference type="PROSITE" id="PS51195">
    <property type="entry name" value="Q_MOTIF"/>
    <property type="match status" value="1"/>
</dbReference>
<evidence type="ECO:0000256" key="1">
    <source>
        <dbReference type="ARBA" id="ARBA00012552"/>
    </source>
</evidence>
<evidence type="ECO:0000256" key="2">
    <source>
        <dbReference type="ARBA" id="ARBA00022490"/>
    </source>
</evidence>
<dbReference type="GO" id="GO:0005840">
    <property type="term" value="C:ribosome"/>
    <property type="evidence" value="ECO:0007669"/>
    <property type="project" value="TreeGrafter"/>
</dbReference>
<dbReference type="CDD" id="cd18787">
    <property type="entry name" value="SF2_C_DEAD"/>
    <property type="match status" value="1"/>
</dbReference>
<keyword evidence="3 12" id="KW-0547">Nucleotide-binding</keyword>
<feature type="region of interest" description="Disordered" evidence="13">
    <location>
        <begin position="530"/>
        <end position="575"/>
    </location>
</feature>
<feature type="domain" description="DEAD-box RNA helicase Q" evidence="16">
    <location>
        <begin position="5"/>
        <end position="33"/>
    </location>
</feature>
<dbReference type="PANTHER" id="PTHR47963:SF8">
    <property type="entry name" value="ATP-DEPENDENT RNA HELICASE DEAD"/>
    <property type="match status" value="1"/>
</dbReference>
<dbReference type="FunFam" id="3.40.50.300:FF:000108">
    <property type="entry name" value="ATP-dependent RNA helicase RhlE"/>
    <property type="match status" value="1"/>
</dbReference>
<dbReference type="PROSITE" id="PS00039">
    <property type="entry name" value="DEAD_ATP_HELICASE"/>
    <property type="match status" value="1"/>
</dbReference>
<dbReference type="CDD" id="cd12252">
    <property type="entry name" value="RRM_DbpA"/>
    <property type="match status" value="1"/>
</dbReference>
<evidence type="ECO:0000256" key="8">
    <source>
        <dbReference type="ARBA" id="ARBA00038437"/>
    </source>
</evidence>
<dbReference type="InterPro" id="IPR012677">
    <property type="entry name" value="Nucleotide-bd_a/b_plait_sf"/>
</dbReference>
<evidence type="ECO:0000259" key="16">
    <source>
        <dbReference type="PROSITE" id="PS51195"/>
    </source>
</evidence>
<dbReference type="PROSITE" id="PS51192">
    <property type="entry name" value="HELICASE_ATP_BIND_1"/>
    <property type="match status" value="1"/>
</dbReference>
<dbReference type="Proteomes" id="UP000657006">
    <property type="component" value="Unassembled WGS sequence"/>
</dbReference>
<dbReference type="InterPro" id="IPR027417">
    <property type="entry name" value="P-loop_NTPase"/>
</dbReference>
<dbReference type="Pfam" id="PF00271">
    <property type="entry name" value="Helicase_C"/>
    <property type="match status" value="1"/>
</dbReference>
<keyword evidence="7" id="KW-0346">Stress response</keyword>
<dbReference type="GO" id="GO:0005829">
    <property type="term" value="C:cytosol"/>
    <property type="evidence" value="ECO:0007669"/>
    <property type="project" value="TreeGrafter"/>
</dbReference>
<evidence type="ECO:0000313" key="17">
    <source>
        <dbReference type="EMBL" id="MBC8542875.1"/>
    </source>
</evidence>
<evidence type="ECO:0000313" key="18">
    <source>
        <dbReference type="Proteomes" id="UP000657006"/>
    </source>
</evidence>
<reference evidence="17" key="1">
    <citation type="submission" date="2020-08" db="EMBL/GenBank/DDBJ databases">
        <title>Genome public.</title>
        <authorList>
            <person name="Liu C."/>
            <person name="Sun Q."/>
        </authorList>
    </citation>
    <scope>NUCLEOTIDE SEQUENCE</scope>
    <source>
        <strain evidence="17">NSJ-32</strain>
    </source>
</reference>
<dbReference type="EMBL" id="JACRSQ010000005">
    <property type="protein sequence ID" value="MBC8542875.1"/>
    <property type="molecule type" value="Genomic_DNA"/>
</dbReference>
<evidence type="ECO:0000256" key="3">
    <source>
        <dbReference type="ARBA" id="ARBA00022741"/>
    </source>
</evidence>
<dbReference type="Pfam" id="PF03880">
    <property type="entry name" value="DbpA"/>
    <property type="match status" value="1"/>
</dbReference>
<comment type="caution">
    <text evidence="17">The sequence shown here is derived from an EMBL/GenBank/DDBJ whole genome shotgun (WGS) entry which is preliminary data.</text>
</comment>
<organism evidence="17 18">
    <name type="scientific">Bianquea renquensis</name>
    <dbReference type="NCBI Taxonomy" id="2763661"/>
    <lineage>
        <taxon>Bacteria</taxon>
        <taxon>Bacillati</taxon>
        <taxon>Bacillota</taxon>
        <taxon>Clostridia</taxon>
        <taxon>Eubacteriales</taxon>
        <taxon>Bianqueaceae</taxon>
        <taxon>Bianquea</taxon>
    </lineage>
</organism>
<dbReference type="PANTHER" id="PTHR47963">
    <property type="entry name" value="DEAD-BOX ATP-DEPENDENT RNA HELICASE 47, MITOCHONDRIAL"/>
    <property type="match status" value="1"/>
</dbReference>
<keyword evidence="2" id="KW-0963">Cytoplasm</keyword>
<dbReference type="InterPro" id="IPR001650">
    <property type="entry name" value="Helicase_C-like"/>
</dbReference>
<dbReference type="Pfam" id="PF00270">
    <property type="entry name" value="DEAD"/>
    <property type="match status" value="1"/>
</dbReference>
<dbReference type="InterPro" id="IPR011545">
    <property type="entry name" value="DEAD/DEAH_box_helicase_dom"/>
</dbReference>
<dbReference type="GO" id="GO:0005524">
    <property type="term" value="F:ATP binding"/>
    <property type="evidence" value="ECO:0007669"/>
    <property type="project" value="UniProtKB-KW"/>
</dbReference>
<evidence type="ECO:0000256" key="10">
    <source>
        <dbReference type="ARBA" id="ARBA00067932"/>
    </source>
</evidence>
<evidence type="ECO:0000259" key="15">
    <source>
        <dbReference type="PROSITE" id="PS51194"/>
    </source>
</evidence>
<dbReference type="GO" id="GO:0009409">
    <property type="term" value="P:response to cold"/>
    <property type="evidence" value="ECO:0007669"/>
    <property type="project" value="TreeGrafter"/>
</dbReference>
<gene>
    <name evidence="17" type="ORF">H8730_04865</name>
</gene>
<dbReference type="Pfam" id="PF25399">
    <property type="entry name" value="DeaD_dimer"/>
    <property type="match status" value="1"/>
</dbReference>
<evidence type="ECO:0000256" key="7">
    <source>
        <dbReference type="ARBA" id="ARBA00023016"/>
    </source>
</evidence>
<feature type="short sequence motif" description="Q motif" evidence="11">
    <location>
        <begin position="5"/>
        <end position="33"/>
    </location>
</feature>
<evidence type="ECO:0000256" key="6">
    <source>
        <dbReference type="ARBA" id="ARBA00022840"/>
    </source>
</evidence>
<dbReference type="GO" id="GO:0016787">
    <property type="term" value="F:hydrolase activity"/>
    <property type="evidence" value="ECO:0007669"/>
    <property type="project" value="UniProtKB-KW"/>
</dbReference>
<dbReference type="GO" id="GO:0033592">
    <property type="term" value="F:RNA strand annealing activity"/>
    <property type="evidence" value="ECO:0007669"/>
    <property type="project" value="TreeGrafter"/>
</dbReference>
<proteinExistence type="inferred from homology"/>
<protein>
    <recommendedName>
        <fullName evidence="10">ATP-dependent RNA helicase CshA</fullName>
        <ecNumber evidence="1">3.6.4.13</ecNumber>
    </recommendedName>
</protein>
<dbReference type="InterPro" id="IPR050547">
    <property type="entry name" value="DEAD_box_RNA_helicases"/>
</dbReference>
<dbReference type="InterPro" id="IPR044742">
    <property type="entry name" value="DEAD/DEAH_RhlB"/>
</dbReference>
<keyword evidence="6 12" id="KW-0067">ATP-binding</keyword>
<dbReference type="InterPro" id="IPR014014">
    <property type="entry name" value="RNA_helicase_DEAD_Q_motif"/>
</dbReference>
<dbReference type="GO" id="GO:0003724">
    <property type="term" value="F:RNA helicase activity"/>
    <property type="evidence" value="ECO:0007669"/>
    <property type="project" value="UniProtKB-EC"/>
</dbReference>
<sequence>MTEYKNFEDMNLSEEVIRAVQDMGFEEATPIQSQAIEIIMSGQDVIGQSQTGTGKTAAFGIPCIEQIDPDDRYLQAVILCPTRELAIQVCEEFRKLLKYKDNIKVVPVYGGQPIDRQISALKKGAQIIIGTPGRFMDHMRRHTIKVSHVQMVVLDEADEMLDMGFREDIELILSQMPVEERQTILFSATMPQEILDLTKQYQRDPQLIKTTPKELTVPKIEQIYFEVKEKMKLEALCRLIDLYSPERSMVFCNTKKRVDELTQQLQGRGYFADGLHGDLKQVQRDLVMKKFRQGTIEILVATDVAARGIDVDDIDIVFNYDIPSDEEYYVHRIGRTGRAGKTGKAYTFAVGKEVYKLRDIMRYTGSKILPQRLPTLSDIEEVKTRAFLNELKASIDEGHLTKYVNLVESLVEEDYSVMDIAAALLKRELYDDTSEGEDDISITPTKIPEREYSDADMVRLYINIGKNQQIRTKDIVGAIAGETGIPGKIIGAIDIFDNFTFVDIPVDYVKDVLIGMKNNQIKGKAVNVERAQDVKGSGRKGKGTPTNRGEAGKGRPAAHGARSESRGKKKRWNEK</sequence>
<evidence type="ECO:0000256" key="4">
    <source>
        <dbReference type="ARBA" id="ARBA00022801"/>
    </source>
</evidence>
<evidence type="ECO:0000256" key="5">
    <source>
        <dbReference type="ARBA" id="ARBA00022806"/>
    </source>
</evidence>
<name>A0A926DPN0_9FIRM</name>
<comment type="similarity">
    <text evidence="8 12">Belongs to the DEAD box helicase family.</text>
</comment>
<dbReference type="RefSeq" id="WP_177720290.1">
    <property type="nucleotide sequence ID" value="NZ_JACRSQ010000005.1"/>
</dbReference>
<dbReference type="SUPFAM" id="SSF52540">
    <property type="entry name" value="P-loop containing nucleoside triphosphate hydrolases"/>
    <property type="match status" value="1"/>
</dbReference>
<feature type="domain" description="Helicase C-terminal" evidence="15">
    <location>
        <begin position="219"/>
        <end position="380"/>
    </location>
</feature>
<dbReference type="Gene3D" id="3.30.70.330">
    <property type="match status" value="1"/>
</dbReference>
<evidence type="ECO:0000259" key="14">
    <source>
        <dbReference type="PROSITE" id="PS51192"/>
    </source>
</evidence>
<accession>A0A926DPN0</accession>
<dbReference type="AlphaFoldDB" id="A0A926DPN0"/>
<dbReference type="InterPro" id="IPR014001">
    <property type="entry name" value="Helicase_ATP-bd"/>
</dbReference>
<evidence type="ECO:0000256" key="12">
    <source>
        <dbReference type="RuleBase" id="RU000492"/>
    </source>
</evidence>
<dbReference type="SMART" id="SM00490">
    <property type="entry name" value="HELICc"/>
    <property type="match status" value="1"/>
</dbReference>
<keyword evidence="4 12" id="KW-0378">Hydrolase</keyword>
<keyword evidence="5 12" id="KW-0347">Helicase</keyword>
<dbReference type="SMART" id="SM00487">
    <property type="entry name" value="DEXDc"/>
    <property type="match status" value="1"/>
</dbReference>
<dbReference type="InterPro" id="IPR057325">
    <property type="entry name" value="DeaD_dimer"/>
</dbReference>
<evidence type="ECO:0000256" key="13">
    <source>
        <dbReference type="SAM" id="MobiDB-lite"/>
    </source>
</evidence>
<evidence type="ECO:0000256" key="9">
    <source>
        <dbReference type="ARBA" id="ARBA00047984"/>
    </source>
</evidence>
<keyword evidence="18" id="KW-1185">Reference proteome</keyword>
<evidence type="ECO:0000256" key="11">
    <source>
        <dbReference type="PROSITE-ProRule" id="PRU00552"/>
    </source>
</evidence>
<dbReference type="Gene3D" id="3.40.50.300">
    <property type="entry name" value="P-loop containing nucleotide triphosphate hydrolases"/>
    <property type="match status" value="2"/>
</dbReference>